<keyword evidence="2" id="KW-1133">Transmembrane helix</keyword>
<comment type="caution">
    <text evidence="3">The sequence shown here is derived from an EMBL/GenBank/DDBJ whole genome shotgun (WGS) entry which is preliminary data.</text>
</comment>
<evidence type="ECO:0000256" key="2">
    <source>
        <dbReference type="SAM" id="Phobius"/>
    </source>
</evidence>
<accession>A0ABR0F210</accession>
<evidence type="ECO:0000313" key="3">
    <source>
        <dbReference type="EMBL" id="KAK4507984.1"/>
    </source>
</evidence>
<feature type="compositionally biased region" description="Basic and acidic residues" evidence="1">
    <location>
        <begin position="71"/>
        <end position="80"/>
    </location>
</feature>
<gene>
    <name evidence="3" type="ORF">PRZ48_001719</name>
</gene>
<feature type="region of interest" description="Disordered" evidence="1">
    <location>
        <begin position="71"/>
        <end position="189"/>
    </location>
</feature>
<feature type="compositionally biased region" description="Polar residues" evidence="1">
    <location>
        <begin position="81"/>
        <end position="99"/>
    </location>
</feature>
<reference evidence="3 4" key="1">
    <citation type="journal article" date="2023" name="G3 (Bethesda)">
        <title>A chromosome-level genome assembly of Zasmidium syzygii isolated from banana leaves.</title>
        <authorList>
            <person name="van Westerhoven A.C."/>
            <person name="Mehrabi R."/>
            <person name="Talebi R."/>
            <person name="Steentjes M.B.F."/>
            <person name="Corcolon B."/>
            <person name="Chong P.A."/>
            <person name="Kema G.H.J."/>
            <person name="Seidl M.F."/>
        </authorList>
    </citation>
    <scope>NUCLEOTIDE SEQUENCE [LARGE SCALE GENOMIC DNA]</scope>
    <source>
        <strain evidence="3 4">P124</strain>
    </source>
</reference>
<evidence type="ECO:0000256" key="1">
    <source>
        <dbReference type="SAM" id="MobiDB-lite"/>
    </source>
</evidence>
<keyword evidence="2" id="KW-0472">Membrane</keyword>
<feature type="compositionally biased region" description="Basic residues" evidence="1">
    <location>
        <begin position="148"/>
        <end position="160"/>
    </location>
</feature>
<dbReference type="Proteomes" id="UP001305779">
    <property type="component" value="Unassembled WGS sequence"/>
</dbReference>
<evidence type="ECO:0000313" key="4">
    <source>
        <dbReference type="Proteomes" id="UP001305779"/>
    </source>
</evidence>
<keyword evidence="4" id="KW-1185">Reference proteome</keyword>
<feature type="transmembrane region" description="Helical" evidence="2">
    <location>
        <begin position="12"/>
        <end position="34"/>
    </location>
</feature>
<proteinExistence type="predicted"/>
<sequence length="189" mass="21491">MNIRDFWGKLDPIAIVGIIIFIAMLILAIMLLTITQRLAAREYINAYEEHSEALASQRDILRQRRQIQTEEILRKPERDSVASSAGRSSIPNARASRQSFVDPYTVPPRKPVPNRRSVVTFELDHMNDRVSSSTSPAPGPSRAIHQPTRQHRSRQHRPRQHPPLFFQRPGYQPVPIFDLVGDATSPGTK</sequence>
<protein>
    <submittedName>
        <fullName evidence="3">Uncharacterized protein</fullName>
    </submittedName>
</protein>
<dbReference type="EMBL" id="JAXOVC010000001">
    <property type="protein sequence ID" value="KAK4507984.1"/>
    <property type="molecule type" value="Genomic_DNA"/>
</dbReference>
<organism evidence="3 4">
    <name type="scientific">Zasmidium cellare</name>
    <name type="common">Wine cellar mold</name>
    <name type="synonym">Racodium cellare</name>
    <dbReference type="NCBI Taxonomy" id="395010"/>
    <lineage>
        <taxon>Eukaryota</taxon>
        <taxon>Fungi</taxon>
        <taxon>Dikarya</taxon>
        <taxon>Ascomycota</taxon>
        <taxon>Pezizomycotina</taxon>
        <taxon>Dothideomycetes</taxon>
        <taxon>Dothideomycetidae</taxon>
        <taxon>Mycosphaerellales</taxon>
        <taxon>Mycosphaerellaceae</taxon>
        <taxon>Zasmidium</taxon>
    </lineage>
</organism>
<name>A0ABR0F210_ZASCE</name>
<keyword evidence="2" id="KW-0812">Transmembrane</keyword>